<sequence>MRRSPWSASMRAVRSGASAARRASQSWTMGMVSTLAEPGGIASAQEREAGKQPASPSPPHPLGGPHDMQPPSPPWLLVAMLLLLCAEAGAASTRLPRTERTRRAKASATLEQSLLAAVRDAGFDQVLDFKRDGARIAHAPYVDVAVIELDARSRPTAAANVLLSRDYPTGAIVPIDVETLGTTAVRYTAWNLDRWDSGAHDATPTEPLVPGRDKAPLRFMAPYPASLFKLLIAFRVLRWVDQGHLTWDQPWRFLRDTEDKGTRPIRDWLEPMVTESDNTATEALVKLLHEQGAMASLNAELAALGLDTLQVHGTSPVTGRSWNPGQIHMTALDTARLLLLIEGGPGVLWRTASGRDVTAKELSGASRTHLQSLLADQALHEALSSTLLCGDARAEPGIPAAVPTRWVNSEDGTVTAAETAFGRDTRPCNATAEVTFLHKTGLTENYGSDGGIVRSLPGKPWRRYIVVFLSNLGYRYYDAKVADAADFAKGEDGFPYVSTSISYTQRIPALGRQIDAMMRERQRARPQSPPAKDAAPQQAPRPAR</sequence>
<dbReference type="InterPro" id="IPR045155">
    <property type="entry name" value="Beta-lactam_cat"/>
</dbReference>
<dbReference type="GO" id="GO:0008800">
    <property type="term" value="F:beta-lactamase activity"/>
    <property type="evidence" value="ECO:0007669"/>
    <property type="project" value="UniProtKB-EC"/>
</dbReference>
<evidence type="ECO:0000256" key="3">
    <source>
        <dbReference type="ARBA" id="ARBA00012865"/>
    </source>
</evidence>
<evidence type="ECO:0000256" key="4">
    <source>
        <dbReference type="SAM" id="MobiDB-lite"/>
    </source>
</evidence>
<name>Q1DFR7_MYXXD</name>
<dbReference type="InterPro" id="IPR000871">
    <property type="entry name" value="Beta-lactam_class-A"/>
</dbReference>
<reference evidence="6 7" key="1">
    <citation type="journal article" date="2006" name="Proc. Natl. Acad. Sci. U.S.A.">
        <title>Evolution of sensory complexity recorded in a myxobacterial genome.</title>
        <authorList>
            <person name="Goldman B.S."/>
            <person name="Nierman W.C."/>
            <person name="Kaiser D."/>
            <person name="Slater S.C."/>
            <person name="Durkin A.S."/>
            <person name="Eisen J.A."/>
            <person name="Ronning C.M."/>
            <person name="Barbazuk W.B."/>
            <person name="Blanchard M."/>
            <person name="Field C."/>
            <person name="Halling C."/>
            <person name="Hinkle G."/>
            <person name="Iartchuk O."/>
            <person name="Kim H.S."/>
            <person name="Mackenzie C."/>
            <person name="Madupu R."/>
            <person name="Miller N."/>
            <person name="Shvartsbeyn A."/>
            <person name="Sullivan S.A."/>
            <person name="Vaudin M."/>
            <person name="Wiegand R."/>
            <person name="Kaplan H.B."/>
        </authorList>
    </citation>
    <scope>NUCLEOTIDE SEQUENCE [LARGE SCALE GENOMIC DNA]</scope>
    <source>
        <strain evidence="7">DK1622</strain>
    </source>
</reference>
<dbReference type="InterPro" id="IPR012338">
    <property type="entry name" value="Beta-lactam/transpept-like"/>
</dbReference>
<dbReference type="GO" id="GO:0030655">
    <property type="term" value="P:beta-lactam antibiotic catabolic process"/>
    <property type="evidence" value="ECO:0007669"/>
    <property type="project" value="InterPro"/>
</dbReference>
<feature type="region of interest" description="Disordered" evidence="4">
    <location>
        <begin position="45"/>
        <end position="70"/>
    </location>
</feature>
<feature type="compositionally biased region" description="Pro residues" evidence="4">
    <location>
        <begin position="55"/>
        <end position="70"/>
    </location>
</feature>
<evidence type="ECO:0000256" key="2">
    <source>
        <dbReference type="ARBA" id="ARBA00009009"/>
    </source>
</evidence>
<protein>
    <recommendedName>
        <fullName evidence="3">beta-lactamase</fullName>
        <ecNumber evidence="3">3.5.2.6</ecNumber>
    </recommendedName>
</protein>
<dbReference type="STRING" id="246197.MXAN_0224"/>
<dbReference type="EC" id="3.5.2.6" evidence="3"/>
<evidence type="ECO:0000313" key="6">
    <source>
        <dbReference type="EMBL" id="ABF91520.1"/>
    </source>
</evidence>
<feature type="region of interest" description="Disordered" evidence="4">
    <location>
        <begin position="518"/>
        <end position="544"/>
    </location>
</feature>
<comment type="catalytic activity">
    <reaction evidence="1">
        <text>a beta-lactam + H2O = a substituted beta-amino acid</text>
        <dbReference type="Rhea" id="RHEA:20401"/>
        <dbReference type="ChEBI" id="CHEBI:15377"/>
        <dbReference type="ChEBI" id="CHEBI:35627"/>
        <dbReference type="ChEBI" id="CHEBI:140347"/>
        <dbReference type="EC" id="3.5.2.6"/>
    </reaction>
</comment>
<dbReference type="GO" id="GO:0046677">
    <property type="term" value="P:response to antibiotic"/>
    <property type="evidence" value="ECO:0007669"/>
    <property type="project" value="InterPro"/>
</dbReference>
<evidence type="ECO:0000259" key="5">
    <source>
        <dbReference type="Pfam" id="PF13354"/>
    </source>
</evidence>
<organism evidence="6 7">
    <name type="scientific">Myxococcus xanthus (strain DK1622)</name>
    <dbReference type="NCBI Taxonomy" id="246197"/>
    <lineage>
        <taxon>Bacteria</taxon>
        <taxon>Pseudomonadati</taxon>
        <taxon>Myxococcota</taxon>
        <taxon>Myxococcia</taxon>
        <taxon>Myxococcales</taxon>
        <taxon>Cystobacterineae</taxon>
        <taxon>Myxococcaceae</taxon>
        <taxon>Myxococcus</taxon>
    </lineage>
</organism>
<dbReference type="Proteomes" id="UP000002402">
    <property type="component" value="Chromosome"/>
</dbReference>
<feature type="compositionally biased region" description="Low complexity" evidence="4">
    <location>
        <begin position="7"/>
        <end position="25"/>
    </location>
</feature>
<dbReference type="KEGG" id="mxa:MXAN_0224"/>
<dbReference type="EnsemblBacteria" id="ABF91520">
    <property type="protein sequence ID" value="ABF91520"/>
    <property type="gene ID" value="MXAN_0224"/>
</dbReference>
<feature type="compositionally biased region" description="Low complexity" evidence="4">
    <location>
        <begin position="530"/>
        <end position="544"/>
    </location>
</feature>
<gene>
    <name evidence="6" type="ordered locus">MXAN_0224</name>
</gene>
<dbReference type="SMR" id="Q1DFR7"/>
<dbReference type="EMBL" id="CP000113">
    <property type="protein sequence ID" value="ABF91520.1"/>
    <property type="molecule type" value="Genomic_DNA"/>
</dbReference>
<dbReference type="SUPFAM" id="SSF56601">
    <property type="entry name" value="beta-lactamase/transpeptidase-like"/>
    <property type="match status" value="1"/>
</dbReference>
<feature type="domain" description="Beta-lactamase class A catalytic" evidence="5">
    <location>
        <begin position="223"/>
        <end position="343"/>
    </location>
</feature>
<dbReference type="PANTHER" id="PTHR35333:SF3">
    <property type="entry name" value="BETA-LACTAMASE-TYPE TRANSPEPTIDASE FOLD CONTAINING PROTEIN"/>
    <property type="match status" value="1"/>
</dbReference>
<dbReference type="Gene3D" id="3.40.710.10">
    <property type="entry name" value="DD-peptidase/beta-lactamase superfamily"/>
    <property type="match status" value="1"/>
</dbReference>
<dbReference type="HOGENOM" id="CLU_500402_0_0_7"/>
<proteinExistence type="inferred from homology"/>
<dbReference type="AlphaFoldDB" id="Q1DFR7"/>
<evidence type="ECO:0000313" key="7">
    <source>
        <dbReference type="Proteomes" id="UP000002402"/>
    </source>
</evidence>
<comment type="similarity">
    <text evidence="2">Belongs to the class-A beta-lactamase family.</text>
</comment>
<dbReference type="Pfam" id="PF13354">
    <property type="entry name" value="Beta-lactamase2"/>
    <property type="match status" value="1"/>
</dbReference>
<feature type="region of interest" description="Disordered" evidence="4">
    <location>
        <begin position="1"/>
        <end position="25"/>
    </location>
</feature>
<evidence type="ECO:0000256" key="1">
    <source>
        <dbReference type="ARBA" id="ARBA00001526"/>
    </source>
</evidence>
<accession>Q1DFR7</accession>
<dbReference type="eggNOG" id="COG2367">
    <property type="taxonomic scope" value="Bacteria"/>
</dbReference>
<dbReference type="PANTHER" id="PTHR35333">
    <property type="entry name" value="BETA-LACTAMASE"/>
    <property type="match status" value="1"/>
</dbReference>
<keyword evidence="7" id="KW-1185">Reference proteome</keyword>